<dbReference type="Proteomes" id="UP001056381">
    <property type="component" value="Chromosome"/>
</dbReference>
<dbReference type="Gene3D" id="1.10.8.100">
    <property type="entry name" value="Ribosomal RNA adenine dimethylase-like, domain 2"/>
    <property type="match status" value="1"/>
</dbReference>
<evidence type="ECO:0000256" key="2">
    <source>
        <dbReference type="ARBA" id="ARBA00022552"/>
    </source>
</evidence>
<evidence type="ECO:0000259" key="9">
    <source>
        <dbReference type="SMART" id="SM00650"/>
    </source>
</evidence>
<dbReference type="InterPro" id="IPR029063">
    <property type="entry name" value="SAM-dependent_MTases_sf"/>
</dbReference>
<dbReference type="GO" id="GO:0003723">
    <property type="term" value="F:RNA binding"/>
    <property type="evidence" value="ECO:0007669"/>
    <property type="project" value="UniProtKB-UniRule"/>
</dbReference>
<name>A0A9Q8TZT4_9GAMM</name>
<evidence type="ECO:0000256" key="5">
    <source>
        <dbReference type="ARBA" id="ARBA00022691"/>
    </source>
</evidence>
<evidence type="ECO:0000256" key="1">
    <source>
        <dbReference type="ARBA" id="ARBA00022490"/>
    </source>
</evidence>
<dbReference type="PANTHER" id="PTHR11727:SF7">
    <property type="entry name" value="DIMETHYLADENOSINE TRANSFERASE-RELATED"/>
    <property type="match status" value="1"/>
</dbReference>
<dbReference type="EMBL" id="CP097966">
    <property type="protein sequence ID" value="URQ63250.1"/>
    <property type="molecule type" value="Genomic_DNA"/>
</dbReference>
<comment type="subcellular location">
    <subcellularLocation>
        <location evidence="7">Cytoplasm</location>
    </subcellularLocation>
</comment>
<dbReference type="InterPro" id="IPR001737">
    <property type="entry name" value="KsgA/Erm"/>
</dbReference>
<evidence type="ECO:0000256" key="7">
    <source>
        <dbReference type="HAMAP-Rule" id="MF_00607"/>
    </source>
</evidence>
<evidence type="ECO:0000256" key="3">
    <source>
        <dbReference type="ARBA" id="ARBA00022603"/>
    </source>
</evidence>
<feature type="binding site" evidence="7 8">
    <location>
        <position position="39"/>
    </location>
    <ligand>
        <name>S-adenosyl-L-methionine</name>
        <dbReference type="ChEBI" id="CHEBI:59789"/>
    </ligand>
</feature>
<comment type="similarity">
    <text evidence="7">Belongs to the class I-like SAM-binding methyltransferase superfamily. rRNA adenine N(6)-methyltransferase family. RsmA subfamily.</text>
</comment>
<feature type="binding site" evidence="7 8">
    <location>
        <position position="104"/>
    </location>
    <ligand>
        <name>S-adenosyl-L-methionine</name>
        <dbReference type="ChEBI" id="CHEBI:59789"/>
    </ligand>
</feature>
<evidence type="ECO:0000256" key="6">
    <source>
        <dbReference type="ARBA" id="ARBA00022884"/>
    </source>
</evidence>
<dbReference type="SUPFAM" id="SSF53335">
    <property type="entry name" value="S-adenosyl-L-methionine-dependent methyltransferases"/>
    <property type="match status" value="1"/>
</dbReference>
<protein>
    <recommendedName>
        <fullName evidence="7">Ribosomal RNA small subunit methyltransferase A</fullName>
        <ecNumber evidence="7">2.1.1.182</ecNumber>
    </recommendedName>
    <alternativeName>
        <fullName evidence="7">16S rRNA (adenine(1518)-N(6)/adenine(1519)-N(6))-dimethyltransferase</fullName>
    </alternativeName>
    <alternativeName>
        <fullName evidence="7">16S rRNA dimethyladenosine transferase</fullName>
    </alternativeName>
    <alternativeName>
        <fullName evidence="7">16S rRNA dimethylase</fullName>
    </alternativeName>
    <alternativeName>
        <fullName evidence="7">S-adenosylmethionine-6-N', N'-adenosyl(rRNA) dimethyltransferase</fullName>
    </alternativeName>
</protein>
<dbReference type="SMART" id="SM00650">
    <property type="entry name" value="rADc"/>
    <property type="match status" value="1"/>
</dbReference>
<organism evidence="10 11">
    <name type="scientific">SAR86 cluster bacterium</name>
    <dbReference type="NCBI Taxonomy" id="2030880"/>
    <lineage>
        <taxon>Bacteria</taxon>
        <taxon>Pseudomonadati</taxon>
        <taxon>Pseudomonadota</taxon>
        <taxon>Gammaproteobacteria</taxon>
        <taxon>SAR86 cluster</taxon>
    </lineage>
</organism>
<dbReference type="PROSITE" id="PS01131">
    <property type="entry name" value="RRNA_A_DIMETH"/>
    <property type="match status" value="1"/>
</dbReference>
<dbReference type="EC" id="2.1.1.182" evidence="7"/>
<feature type="binding site" evidence="7 8">
    <location>
        <position position="14"/>
    </location>
    <ligand>
        <name>S-adenosyl-L-methionine</name>
        <dbReference type="ChEBI" id="CHEBI:59789"/>
    </ligand>
</feature>
<dbReference type="NCBIfam" id="TIGR00755">
    <property type="entry name" value="ksgA"/>
    <property type="match status" value="1"/>
</dbReference>
<dbReference type="AlphaFoldDB" id="A0A9Q8TZT4"/>
<evidence type="ECO:0000256" key="8">
    <source>
        <dbReference type="PROSITE-ProRule" id="PRU01026"/>
    </source>
</evidence>
<dbReference type="HAMAP" id="MF_00607">
    <property type="entry name" value="16SrRNA_methyltr_A"/>
    <property type="match status" value="1"/>
</dbReference>
<dbReference type="PANTHER" id="PTHR11727">
    <property type="entry name" value="DIMETHYLADENOSINE TRANSFERASE"/>
    <property type="match status" value="1"/>
</dbReference>
<feature type="binding site" evidence="7 8">
    <location>
        <position position="60"/>
    </location>
    <ligand>
        <name>S-adenosyl-L-methionine</name>
        <dbReference type="ChEBI" id="CHEBI:59789"/>
    </ligand>
</feature>
<evidence type="ECO:0000256" key="4">
    <source>
        <dbReference type="ARBA" id="ARBA00022679"/>
    </source>
</evidence>
<feature type="binding site" evidence="7 8">
    <location>
        <position position="12"/>
    </location>
    <ligand>
        <name>S-adenosyl-L-methionine</name>
        <dbReference type="ChEBI" id="CHEBI:59789"/>
    </ligand>
</feature>
<keyword evidence="11" id="KW-1185">Reference proteome</keyword>
<feature type="domain" description="Ribosomal RNA adenine methylase transferase N-terminal" evidence="9">
    <location>
        <begin position="19"/>
        <end position="187"/>
    </location>
</feature>
<feature type="binding site" evidence="7 8">
    <location>
        <position position="85"/>
    </location>
    <ligand>
        <name>S-adenosyl-L-methionine</name>
        <dbReference type="ChEBI" id="CHEBI:59789"/>
    </ligand>
</feature>
<dbReference type="Gene3D" id="3.40.50.150">
    <property type="entry name" value="Vaccinia Virus protein VP39"/>
    <property type="match status" value="1"/>
</dbReference>
<proteinExistence type="inferred from homology"/>
<dbReference type="Pfam" id="PF00398">
    <property type="entry name" value="RrnaAD"/>
    <property type="match status" value="1"/>
</dbReference>
<keyword evidence="4 7" id="KW-0808">Transferase</keyword>
<accession>A0A9Q8TZT4</accession>
<dbReference type="PROSITE" id="PS51689">
    <property type="entry name" value="SAM_RNA_A_N6_MT"/>
    <property type="match status" value="1"/>
</dbReference>
<keyword evidence="1 7" id="KW-0963">Cytoplasm</keyword>
<gene>
    <name evidence="7 10" type="primary">rsmA</name>
    <name evidence="7" type="synonym">ksgA</name>
    <name evidence="10" type="ORF">M9B40_00345</name>
</gene>
<keyword evidence="6 7" id="KW-0694">RNA-binding</keyword>
<keyword evidence="5 7" id="KW-0949">S-adenosyl-L-methionine</keyword>
<keyword evidence="2 7" id="KW-0698">rRNA processing</keyword>
<dbReference type="InterPro" id="IPR011530">
    <property type="entry name" value="rRNA_adenine_dimethylase"/>
</dbReference>
<evidence type="ECO:0000313" key="10">
    <source>
        <dbReference type="EMBL" id="URQ63250.1"/>
    </source>
</evidence>
<dbReference type="InterPro" id="IPR020596">
    <property type="entry name" value="rRNA_Ade_Mease_Trfase_CS"/>
</dbReference>
<dbReference type="CDD" id="cd02440">
    <property type="entry name" value="AdoMet_MTases"/>
    <property type="match status" value="1"/>
</dbReference>
<dbReference type="InterPro" id="IPR020598">
    <property type="entry name" value="rRNA_Ade_methylase_Trfase_N"/>
</dbReference>
<comment type="catalytic activity">
    <reaction evidence="7">
        <text>adenosine(1518)/adenosine(1519) in 16S rRNA + 4 S-adenosyl-L-methionine = N(6)-dimethyladenosine(1518)/N(6)-dimethyladenosine(1519) in 16S rRNA + 4 S-adenosyl-L-homocysteine + 4 H(+)</text>
        <dbReference type="Rhea" id="RHEA:19609"/>
        <dbReference type="Rhea" id="RHEA-COMP:10232"/>
        <dbReference type="Rhea" id="RHEA-COMP:10233"/>
        <dbReference type="ChEBI" id="CHEBI:15378"/>
        <dbReference type="ChEBI" id="CHEBI:57856"/>
        <dbReference type="ChEBI" id="CHEBI:59789"/>
        <dbReference type="ChEBI" id="CHEBI:74411"/>
        <dbReference type="ChEBI" id="CHEBI:74493"/>
        <dbReference type="EC" id="2.1.1.182"/>
    </reaction>
</comment>
<comment type="function">
    <text evidence="7">Specifically dimethylates two adjacent adenosines (A1518 and A1519) in the loop of a conserved hairpin near the 3'-end of 16S rRNA in the 30S particle. May play a critical role in biogenesis of 30S subunits.</text>
</comment>
<dbReference type="InterPro" id="IPR023165">
    <property type="entry name" value="rRNA_Ade_diMease-like_C"/>
</dbReference>
<dbReference type="GO" id="GO:0052908">
    <property type="term" value="F:16S rRNA (adenine(1518)-N(6)/adenine(1519)-N(6))-dimethyltransferase activity"/>
    <property type="evidence" value="ECO:0007669"/>
    <property type="project" value="UniProtKB-EC"/>
</dbReference>
<dbReference type="GO" id="GO:0005737">
    <property type="term" value="C:cytoplasm"/>
    <property type="evidence" value="ECO:0007669"/>
    <property type="project" value="UniProtKB-SubCell"/>
</dbReference>
<sequence length="253" mass="29490">MKIKPKKSLGQNFLRDNTFIEKILTCANLPNATEIIEIGPGDGALTKYLASTNKKFRGFEVDSKLNSILNNKFSDNNNMEFINADILTVDLHKFSSEKLIVFGNLPYNISSQIILKILEEDFIFLECIFLVQKEMAERFISKKEKQNKLSLITQYFGTIHEMFDIPPEAFHPKPKVTSTLIRLVKNNRDRELNYQNFKMVLTKCFANPRKKIKTGLKALNLEMEFFSFDINKRPEELVLEDFFEILRAYEQQI</sequence>
<keyword evidence="3 7" id="KW-0489">Methyltransferase</keyword>
<reference evidence="10" key="1">
    <citation type="submission" date="2022-05" db="EMBL/GenBank/DDBJ databases">
        <title>Single-amplified genomics reveal most streamlined microbe among free-living bacteria.</title>
        <authorList>
            <person name="Roda-Garcia J."/>
            <person name="Haro-Moreno J.M."/>
            <person name="Rodriguez-Valera F."/>
            <person name="Almagro-Moreno S."/>
            <person name="Lopez-Perez M."/>
        </authorList>
    </citation>
    <scope>NUCLEOTIDE SEQUENCE</scope>
    <source>
        <strain evidence="10">TMED112-D2-2</strain>
    </source>
</reference>
<evidence type="ECO:0000313" key="11">
    <source>
        <dbReference type="Proteomes" id="UP001056381"/>
    </source>
</evidence>